<feature type="domain" description="DprA winged helix" evidence="4">
    <location>
        <begin position="324"/>
        <end position="383"/>
    </location>
</feature>
<reference evidence="5 6" key="1">
    <citation type="submission" date="2019-03" db="EMBL/GenBank/DDBJ databases">
        <title>Genomic Encyclopedia of Type Strains, Phase IV (KMG-IV): sequencing the most valuable type-strain genomes for metagenomic binning, comparative biology and taxonomic classification.</title>
        <authorList>
            <person name="Goeker M."/>
        </authorList>
    </citation>
    <scope>NUCLEOTIDE SEQUENCE [LARGE SCALE GENOMIC DNA]</scope>
    <source>
        <strain evidence="5 6">DSM 12121</strain>
    </source>
</reference>
<dbReference type="InterPro" id="IPR036388">
    <property type="entry name" value="WH-like_DNA-bd_sf"/>
</dbReference>
<dbReference type="Gene3D" id="3.40.50.450">
    <property type="match status" value="1"/>
</dbReference>
<feature type="domain" description="Smf/DprA SLOG" evidence="3">
    <location>
        <begin position="98"/>
        <end position="307"/>
    </location>
</feature>
<protein>
    <submittedName>
        <fullName evidence="5">DNA protecting protein DprA</fullName>
    </submittedName>
</protein>
<dbReference type="Pfam" id="PF17782">
    <property type="entry name" value="WHD_DprA"/>
    <property type="match status" value="1"/>
</dbReference>
<accession>A0A4V3BLT3</accession>
<dbReference type="Pfam" id="PF02481">
    <property type="entry name" value="DNA_processg_A"/>
    <property type="match status" value="1"/>
</dbReference>
<evidence type="ECO:0000259" key="3">
    <source>
        <dbReference type="Pfam" id="PF02481"/>
    </source>
</evidence>
<organism evidence="5 6">
    <name type="scientific">Azoarcus indigens</name>
    <dbReference type="NCBI Taxonomy" id="29545"/>
    <lineage>
        <taxon>Bacteria</taxon>
        <taxon>Pseudomonadati</taxon>
        <taxon>Pseudomonadota</taxon>
        <taxon>Betaproteobacteria</taxon>
        <taxon>Rhodocyclales</taxon>
        <taxon>Zoogloeaceae</taxon>
        <taxon>Azoarcus</taxon>
    </lineage>
</organism>
<evidence type="ECO:0000313" key="6">
    <source>
        <dbReference type="Proteomes" id="UP000295129"/>
    </source>
</evidence>
<proteinExistence type="inferred from homology"/>
<dbReference type="SUPFAM" id="SSF47781">
    <property type="entry name" value="RuvA domain 2-like"/>
    <property type="match status" value="1"/>
</dbReference>
<comment type="caution">
    <text evidence="5">The sequence shown here is derived from an EMBL/GenBank/DDBJ whole genome shotgun (WGS) entry which is preliminary data.</text>
</comment>
<dbReference type="GO" id="GO:0009294">
    <property type="term" value="P:DNA-mediated transformation"/>
    <property type="evidence" value="ECO:0007669"/>
    <property type="project" value="InterPro"/>
</dbReference>
<evidence type="ECO:0000256" key="2">
    <source>
        <dbReference type="SAM" id="MobiDB-lite"/>
    </source>
</evidence>
<evidence type="ECO:0000256" key="1">
    <source>
        <dbReference type="ARBA" id="ARBA00006525"/>
    </source>
</evidence>
<evidence type="ECO:0000259" key="4">
    <source>
        <dbReference type="Pfam" id="PF17782"/>
    </source>
</evidence>
<sequence length="388" mass="40429">MARLPSATASANPEPLTADADLSDLAAWLRLTLVPGIGPAQQRKLLSAFGLPRQIFDASRSSLASVVGSEAADLLSASPDQAAIDTALAWSSEDGNHILTLADAAYPRALLDITDPPPLLYAKGNLDLLDRPALAIVGARSATPQGEENAHAFARHLCSAGLTIVSGLALGIDAAAHRGALADESAATIAVIGTGADRIYPARNASLAREIAARGLILSEFPLGSAAQRHHFPRRNRLIAGLSLGVLVVEAAVGSGSLITARLATEDGLEVFAIPGSIHSPLSRGCHRLIRDGAKLVETAEDILEELRPRLGSPLPASAPAAPSPTHSTNEGDEPTKRLLSALGHDPVDIDTLALRCGLTVDSLYAMLLAMELDGRIARLPGNRFQRL</sequence>
<dbReference type="EMBL" id="SNVV01000017">
    <property type="protein sequence ID" value="TDN47902.1"/>
    <property type="molecule type" value="Genomic_DNA"/>
</dbReference>
<dbReference type="InterPro" id="IPR057666">
    <property type="entry name" value="DrpA_SLOG"/>
</dbReference>
<dbReference type="InterPro" id="IPR003488">
    <property type="entry name" value="DprA"/>
</dbReference>
<evidence type="ECO:0000313" key="5">
    <source>
        <dbReference type="EMBL" id="TDN47902.1"/>
    </source>
</evidence>
<gene>
    <name evidence="5" type="ORF">C7389_11718</name>
</gene>
<feature type="compositionally biased region" description="Low complexity" evidence="2">
    <location>
        <begin position="313"/>
        <end position="325"/>
    </location>
</feature>
<dbReference type="SUPFAM" id="SSF102405">
    <property type="entry name" value="MCP/YpsA-like"/>
    <property type="match status" value="1"/>
</dbReference>
<keyword evidence="6" id="KW-1185">Reference proteome</keyword>
<feature type="region of interest" description="Disordered" evidence="2">
    <location>
        <begin position="311"/>
        <end position="337"/>
    </location>
</feature>
<dbReference type="Gene3D" id="1.10.10.10">
    <property type="entry name" value="Winged helix-like DNA-binding domain superfamily/Winged helix DNA-binding domain"/>
    <property type="match status" value="1"/>
</dbReference>
<dbReference type="AlphaFoldDB" id="A0A4V3BLT3"/>
<dbReference type="OrthoDB" id="9785707at2"/>
<name>A0A4V3BLT3_9RHOO</name>
<dbReference type="InterPro" id="IPR041614">
    <property type="entry name" value="DprA_WH"/>
</dbReference>
<dbReference type="NCBIfam" id="TIGR00732">
    <property type="entry name" value="dprA"/>
    <property type="match status" value="1"/>
</dbReference>
<dbReference type="Proteomes" id="UP000295129">
    <property type="component" value="Unassembled WGS sequence"/>
</dbReference>
<dbReference type="InterPro" id="IPR010994">
    <property type="entry name" value="RuvA_2-like"/>
</dbReference>
<comment type="similarity">
    <text evidence="1">Belongs to the DprA/Smf family.</text>
</comment>
<dbReference type="PANTHER" id="PTHR43022:SF1">
    <property type="entry name" value="PROTEIN SMF"/>
    <property type="match status" value="1"/>
</dbReference>
<dbReference type="PANTHER" id="PTHR43022">
    <property type="entry name" value="PROTEIN SMF"/>
    <property type="match status" value="1"/>
</dbReference>